<dbReference type="Proteomes" id="UP000198716">
    <property type="component" value="Unassembled WGS sequence"/>
</dbReference>
<protein>
    <submittedName>
        <fullName evidence="2">Uncharacterized protein</fullName>
    </submittedName>
</protein>
<dbReference type="RefSeq" id="WP_175496979.1">
    <property type="nucleotide sequence ID" value="NZ_FOMZ01000019.1"/>
</dbReference>
<organism evidence="2 3">
    <name type="scientific">Actinopolyspora alba</name>
    <dbReference type="NCBI Taxonomy" id="673379"/>
    <lineage>
        <taxon>Bacteria</taxon>
        <taxon>Bacillati</taxon>
        <taxon>Actinomycetota</taxon>
        <taxon>Actinomycetes</taxon>
        <taxon>Actinopolysporales</taxon>
        <taxon>Actinopolysporaceae</taxon>
        <taxon>Actinopolyspora</taxon>
        <taxon>Actinopolyspora alba group</taxon>
    </lineage>
</organism>
<proteinExistence type="predicted"/>
<keyword evidence="3" id="KW-1185">Reference proteome</keyword>
<reference evidence="3" key="1">
    <citation type="submission" date="2016-10" db="EMBL/GenBank/DDBJ databases">
        <authorList>
            <person name="Varghese N."/>
            <person name="Submissions S."/>
        </authorList>
    </citation>
    <scope>NUCLEOTIDE SEQUENCE [LARGE SCALE GENOMIC DNA]</scope>
    <source>
        <strain evidence="3">DSM 45004</strain>
    </source>
</reference>
<gene>
    <name evidence="2" type="ORF">SAMN04487819_11930</name>
</gene>
<sequence>MTGRTLLRTALYGVFGSWLVGTVLCQDPFRREDRIRRLDQFNLIFPDWRFFAPNPGIHDYHLLYRDTLASGEVTEWSEIGHIEERKPHHIVWHPHRRLEKTLFDIVAEILRFSGESEAKRDMALTVPYLTLLNYITHRYPHAPNARSTQFLVAASGGYEQSEEPTMLFLSESHRLERGHRESDGEPERIHAERMGT</sequence>
<accession>A0A1I2C748</accession>
<evidence type="ECO:0000313" key="2">
    <source>
        <dbReference type="EMBL" id="SFE63470.1"/>
    </source>
</evidence>
<dbReference type="EMBL" id="FOMZ01000019">
    <property type="protein sequence ID" value="SFE63470.1"/>
    <property type="molecule type" value="Genomic_DNA"/>
</dbReference>
<name>A0A1I2C748_9ACTN</name>
<dbReference type="AlphaFoldDB" id="A0A1I2C748"/>
<evidence type="ECO:0000256" key="1">
    <source>
        <dbReference type="SAM" id="MobiDB-lite"/>
    </source>
</evidence>
<feature type="region of interest" description="Disordered" evidence="1">
    <location>
        <begin position="173"/>
        <end position="196"/>
    </location>
</feature>
<evidence type="ECO:0000313" key="3">
    <source>
        <dbReference type="Proteomes" id="UP000198716"/>
    </source>
</evidence>